<sequence length="199" mass="21631">MLSILRPYILAFIPVFVAVDAFANIPIFLSLTESFSKKQKDKIIKDSIKTATAIAIIFMSIGKWVFSLLGVTIPDFQIAGGLLLFVISVELLLPVAHKNILTSLRDKDVGIFPLGTPLITGPAVLTTTLMMMNSFGLLATLVSLVLNMSIVWFTLVKADVIMGIIGPSGTRAFSKIMYILLAAIAVMMIRHGIVGAFFR</sequence>
<keyword evidence="3" id="KW-1003">Cell membrane</keyword>
<evidence type="ECO:0000256" key="7">
    <source>
        <dbReference type="RuleBase" id="RU362048"/>
    </source>
</evidence>
<dbReference type="PANTHER" id="PTHR33508">
    <property type="entry name" value="UPF0056 MEMBRANE PROTEIN YHCE"/>
    <property type="match status" value="1"/>
</dbReference>
<dbReference type="AlphaFoldDB" id="A0A2G9YMX3"/>
<feature type="transmembrane region" description="Helical" evidence="7">
    <location>
        <begin position="76"/>
        <end position="97"/>
    </location>
</feature>
<organism evidence="8 9">
    <name type="scientific">Candidatus Sherwoodlollariibacterium unditelluris</name>
    <dbReference type="NCBI Taxonomy" id="1974757"/>
    <lineage>
        <taxon>Bacteria</taxon>
        <taxon>Pseudomonadati</taxon>
        <taxon>Candidatus Omnitrophota</taxon>
        <taxon>Candidatus Sherwoodlollariibacterium</taxon>
    </lineage>
</organism>
<reference evidence="8 9" key="1">
    <citation type="submission" date="2017-09" db="EMBL/GenBank/DDBJ databases">
        <title>Depth-based differentiation of microbial function through sediment-hosted aquifers and enrichment of novel symbionts in the deep terrestrial subsurface.</title>
        <authorList>
            <person name="Probst A.J."/>
            <person name="Ladd B."/>
            <person name="Jarett J.K."/>
            <person name="Geller-Mcgrath D.E."/>
            <person name="Sieber C.M."/>
            <person name="Emerson J.B."/>
            <person name="Anantharaman K."/>
            <person name="Thomas B.C."/>
            <person name="Malmstrom R."/>
            <person name="Stieglmeier M."/>
            <person name="Klingl A."/>
            <person name="Woyke T."/>
            <person name="Ryan C.M."/>
            <person name="Banfield J.F."/>
        </authorList>
    </citation>
    <scope>NUCLEOTIDE SEQUENCE [LARGE SCALE GENOMIC DNA]</scope>
    <source>
        <strain evidence="8">CG23_combo_of_CG06-09_8_20_14_all_41_10</strain>
    </source>
</reference>
<proteinExistence type="inferred from homology"/>
<comment type="subcellular location">
    <subcellularLocation>
        <location evidence="1 7">Cell membrane</location>
        <topology evidence="1 7">Multi-pass membrane protein</topology>
    </subcellularLocation>
</comment>
<evidence type="ECO:0000256" key="2">
    <source>
        <dbReference type="ARBA" id="ARBA00009784"/>
    </source>
</evidence>
<comment type="caution">
    <text evidence="7">Lacks conserved residue(s) required for the propagation of feature annotation.</text>
</comment>
<name>A0A2G9YMX3_9BACT</name>
<feature type="transmembrane region" description="Helical" evidence="7">
    <location>
        <begin position="50"/>
        <end position="70"/>
    </location>
</feature>
<dbReference type="NCBIfam" id="TIGR00427">
    <property type="entry name" value="NAAT family transporter"/>
    <property type="match status" value="1"/>
</dbReference>
<dbReference type="PANTHER" id="PTHR33508:SF1">
    <property type="entry name" value="UPF0056 MEMBRANE PROTEIN YHCE"/>
    <property type="match status" value="1"/>
</dbReference>
<accession>A0A2G9YMX3</accession>
<keyword evidence="5 7" id="KW-1133">Transmembrane helix</keyword>
<protein>
    <recommendedName>
        <fullName evidence="7">UPF0056 membrane protein</fullName>
    </recommendedName>
</protein>
<keyword evidence="4 7" id="KW-0812">Transmembrane</keyword>
<evidence type="ECO:0000256" key="3">
    <source>
        <dbReference type="ARBA" id="ARBA00022475"/>
    </source>
</evidence>
<comment type="caution">
    <text evidence="8">The sequence shown here is derived from an EMBL/GenBank/DDBJ whole genome shotgun (WGS) entry which is preliminary data.</text>
</comment>
<comment type="similarity">
    <text evidence="2 7">Belongs to the UPF0056 (MarC) family.</text>
</comment>
<feature type="transmembrane region" description="Helical" evidence="7">
    <location>
        <begin position="6"/>
        <end position="29"/>
    </location>
</feature>
<evidence type="ECO:0000256" key="6">
    <source>
        <dbReference type="ARBA" id="ARBA00023136"/>
    </source>
</evidence>
<evidence type="ECO:0000256" key="4">
    <source>
        <dbReference type="ARBA" id="ARBA00022692"/>
    </source>
</evidence>
<evidence type="ECO:0000256" key="1">
    <source>
        <dbReference type="ARBA" id="ARBA00004651"/>
    </source>
</evidence>
<evidence type="ECO:0000313" key="9">
    <source>
        <dbReference type="Proteomes" id="UP000231292"/>
    </source>
</evidence>
<dbReference type="EMBL" id="PCRK01000010">
    <property type="protein sequence ID" value="PIP19851.1"/>
    <property type="molecule type" value="Genomic_DNA"/>
</dbReference>
<evidence type="ECO:0000256" key="5">
    <source>
        <dbReference type="ARBA" id="ARBA00022989"/>
    </source>
</evidence>
<dbReference type="InterPro" id="IPR002771">
    <property type="entry name" value="Multi_antbiot-R_MarC"/>
</dbReference>
<evidence type="ECO:0000313" key="8">
    <source>
        <dbReference type="EMBL" id="PIP19851.1"/>
    </source>
</evidence>
<dbReference type="GO" id="GO:0005886">
    <property type="term" value="C:plasma membrane"/>
    <property type="evidence" value="ECO:0007669"/>
    <property type="project" value="UniProtKB-SubCell"/>
</dbReference>
<gene>
    <name evidence="8" type="ORF">COX41_00640</name>
</gene>
<feature type="transmembrane region" description="Helical" evidence="7">
    <location>
        <begin position="176"/>
        <end position="198"/>
    </location>
</feature>
<dbReference type="Pfam" id="PF01914">
    <property type="entry name" value="MarC"/>
    <property type="match status" value="1"/>
</dbReference>
<feature type="transmembrane region" description="Helical" evidence="7">
    <location>
        <begin position="135"/>
        <end position="155"/>
    </location>
</feature>
<dbReference type="Proteomes" id="UP000231292">
    <property type="component" value="Unassembled WGS sequence"/>
</dbReference>
<keyword evidence="6 7" id="KW-0472">Membrane</keyword>